<keyword evidence="26" id="KW-1185">Reference proteome</keyword>
<evidence type="ECO:0000256" key="14">
    <source>
        <dbReference type="ARBA" id="ARBA00023289"/>
    </source>
</evidence>
<comment type="similarity">
    <text evidence="2">Belongs to the peptidase M1 family.</text>
</comment>
<dbReference type="InterPro" id="IPR042097">
    <property type="entry name" value="Aminopeptidase_N-like_N_sf"/>
</dbReference>
<evidence type="ECO:0000259" key="24">
    <source>
        <dbReference type="Pfam" id="PF17900"/>
    </source>
</evidence>
<dbReference type="InterPro" id="IPR034016">
    <property type="entry name" value="M1_APN-typ"/>
</dbReference>
<comment type="cofactor">
    <cofactor evidence="18">
        <name>Zn(2+)</name>
        <dbReference type="ChEBI" id="CHEBI:29105"/>
    </cofactor>
    <text evidence="18">Binds 1 zinc ion per subunit.</text>
</comment>
<evidence type="ECO:0000313" key="25">
    <source>
        <dbReference type="EMBL" id="PGH16559.1"/>
    </source>
</evidence>
<dbReference type="PANTHER" id="PTHR11533:SF171">
    <property type="entry name" value="AMINOPEPTIDASE"/>
    <property type="match status" value="1"/>
</dbReference>
<dbReference type="SMART" id="SM00174">
    <property type="entry name" value="RHO"/>
    <property type="match status" value="1"/>
</dbReference>
<feature type="domain" description="Aminopeptidase N-like N-terminal" evidence="24">
    <location>
        <begin position="138"/>
        <end position="334"/>
    </location>
</feature>
<dbReference type="Pfam" id="PF11838">
    <property type="entry name" value="ERAP1_C"/>
    <property type="match status" value="1"/>
</dbReference>
<dbReference type="Gene3D" id="1.10.390.10">
    <property type="entry name" value="Neutral Protease Domain 2"/>
    <property type="match status" value="1"/>
</dbReference>
<evidence type="ECO:0000256" key="7">
    <source>
        <dbReference type="ARBA" id="ARBA00022741"/>
    </source>
</evidence>
<name>A0A2B7Y631_9EURO</name>
<reference evidence="25 26" key="1">
    <citation type="submission" date="2017-10" db="EMBL/GenBank/DDBJ databases">
        <title>Comparative genomics in systemic dimorphic fungi from Ajellomycetaceae.</title>
        <authorList>
            <person name="Munoz J.F."/>
            <person name="Mcewen J.G."/>
            <person name="Clay O.K."/>
            <person name="Cuomo C.A."/>
        </authorList>
    </citation>
    <scope>NUCLEOTIDE SEQUENCE [LARGE SCALE GENOMIC DNA]</scope>
    <source>
        <strain evidence="25 26">UAMH5409</strain>
    </source>
</reference>
<dbReference type="InterPro" id="IPR001806">
    <property type="entry name" value="Small_GTPase"/>
</dbReference>
<feature type="domain" description="ERAP1-like C-terminal" evidence="23">
    <location>
        <begin position="663"/>
        <end position="978"/>
    </location>
</feature>
<dbReference type="InterPro" id="IPR014782">
    <property type="entry name" value="Peptidase_M1_dom"/>
</dbReference>
<evidence type="ECO:0000256" key="12">
    <source>
        <dbReference type="ARBA" id="ARBA00023134"/>
    </source>
</evidence>
<dbReference type="SMART" id="SM00176">
    <property type="entry name" value="RAN"/>
    <property type="match status" value="1"/>
</dbReference>
<dbReference type="Pfam" id="PF00071">
    <property type="entry name" value="Ras"/>
    <property type="match status" value="1"/>
</dbReference>
<dbReference type="InterPro" id="IPR057289">
    <property type="entry name" value="Rab1/Ypt1"/>
</dbReference>
<dbReference type="PRINTS" id="PR00449">
    <property type="entry name" value="RASTRNSFRMNG"/>
</dbReference>
<dbReference type="InterPro" id="IPR045357">
    <property type="entry name" value="Aminopeptidase_N-like_N"/>
</dbReference>
<dbReference type="PROSITE" id="PS51420">
    <property type="entry name" value="RHO"/>
    <property type="match status" value="1"/>
</dbReference>
<dbReference type="CDD" id="cd01869">
    <property type="entry name" value="Rab1_Ypt1"/>
    <property type="match status" value="1"/>
</dbReference>
<dbReference type="CDD" id="cd09601">
    <property type="entry name" value="M1_APN-Q_like"/>
    <property type="match status" value="1"/>
</dbReference>
<evidence type="ECO:0000256" key="21">
    <source>
        <dbReference type="SAM" id="SignalP"/>
    </source>
</evidence>
<dbReference type="InterPro" id="IPR050344">
    <property type="entry name" value="Peptidase_M1_aminopeptidases"/>
</dbReference>
<evidence type="ECO:0000259" key="22">
    <source>
        <dbReference type="Pfam" id="PF01433"/>
    </source>
</evidence>
<feature type="region of interest" description="Disordered" evidence="20">
    <location>
        <begin position="62"/>
        <end position="89"/>
    </location>
</feature>
<dbReference type="SUPFAM" id="SSF52540">
    <property type="entry name" value="P-loop containing nucleoside triphosphate hydrolases"/>
    <property type="match status" value="1"/>
</dbReference>
<dbReference type="GO" id="GO:0008270">
    <property type="term" value="F:zinc ion binding"/>
    <property type="evidence" value="ECO:0007669"/>
    <property type="project" value="InterPro"/>
</dbReference>
<evidence type="ECO:0000256" key="15">
    <source>
        <dbReference type="ARBA" id="ARBA00060489"/>
    </source>
</evidence>
<evidence type="ECO:0000256" key="6">
    <source>
        <dbReference type="ARBA" id="ARBA00022723"/>
    </source>
</evidence>
<evidence type="ECO:0000256" key="8">
    <source>
        <dbReference type="ARBA" id="ARBA00022801"/>
    </source>
</evidence>
<feature type="signal peptide" evidence="21">
    <location>
        <begin position="1"/>
        <end position="27"/>
    </location>
</feature>
<dbReference type="FunFam" id="2.60.40.1730:FF:000002">
    <property type="entry name" value="Aminopeptidase"/>
    <property type="match status" value="1"/>
</dbReference>
<dbReference type="Gene3D" id="1.25.50.20">
    <property type="match status" value="1"/>
</dbReference>
<dbReference type="FunFam" id="2.60.40.1910:FF:000004">
    <property type="entry name" value="Aminopeptidase"/>
    <property type="match status" value="1"/>
</dbReference>
<dbReference type="InterPro" id="IPR027417">
    <property type="entry name" value="P-loop_NTPase"/>
</dbReference>
<dbReference type="Gene3D" id="2.60.40.1730">
    <property type="entry name" value="tricorn interacting facor f3 domain"/>
    <property type="match status" value="1"/>
</dbReference>
<feature type="domain" description="Peptidase M1 membrane alanine aminopeptidase" evidence="22">
    <location>
        <begin position="374"/>
        <end position="591"/>
    </location>
</feature>
<dbReference type="SUPFAM" id="SSF63737">
    <property type="entry name" value="Leukotriene A4 hydrolase N-terminal domain"/>
    <property type="match status" value="1"/>
</dbReference>
<keyword evidence="14" id="KW-0636">Prenylation</keyword>
<evidence type="ECO:0000256" key="19">
    <source>
        <dbReference type="PIRSR" id="PIRSR634016-4"/>
    </source>
</evidence>
<keyword evidence="21" id="KW-0732">Signal</keyword>
<feature type="binding site" evidence="18">
    <location>
        <position position="446"/>
    </location>
    <ligand>
        <name>Zn(2+)</name>
        <dbReference type="ChEBI" id="CHEBI:29105"/>
        <note>catalytic</note>
    </ligand>
</feature>
<keyword evidence="5" id="KW-0645">Protease</keyword>
<feature type="compositionally biased region" description="Gly residues" evidence="20">
    <location>
        <begin position="1200"/>
        <end position="1213"/>
    </location>
</feature>
<dbReference type="GO" id="GO:0070006">
    <property type="term" value="F:metalloaminopeptidase activity"/>
    <property type="evidence" value="ECO:0007669"/>
    <property type="project" value="TreeGrafter"/>
</dbReference>
<feature type="active site" description="Proton acceptor" evidence="17">
    <location>
        <position position="447"/>
    </location>
</feature>
<dbReference type="GO" id="GO:0034045">
    <property type="term" value="C:phagophore assembly site membrane"/>
    <property type="evidence" value="ECO:0007669"/>
    <property type="project" value="UniProtKB-SubCell"/>
</dbReference>
<evidence type="ECO:0000256" key="4">
    <source>
        <dbReference type="ARBA" id="ARBA00022448"/>
    </source>
</evidence>
<dbReference type="Gene3D" id="3.40.50.300">
    <property type="entry name" value="P-loop containing nucleotide triphosphate hydrolases"/>
    <property type="match status" value="1"/>
</dbReference>
<evidence type="ECO:0000256" key="11">
    <source>
        <dbReference type="ARBA" id="ARBA00023049"/>
    </source>
</evidence>
<evidence type="ECO:0000259" key="23">
    <source>
        <dbReference type="Pfam" id="PF11838"/>
    </source>
</evidence>
<organism evidence="25 26">
    <name type="scientific">Helicocarpus griseus UAMH5409</name>
    <dbReference type="NCBI Taxonomy" id="1447875"/>
    <lineage>
        <taxon>Eukaryota</taxon>
        <taxon>Fungi</taxon>
        <taxon>Dikarya</taxon>
        <taxon>Ascomycota</taxon>
        <taxon>Pezizomycotina</taxon>
        <taxon>Eurotiomycetes</taxon>
        <taxon>Eurotiomycetidae</taxon>
        <taxon>Onygenales</taxon>
        <taxon>Ajellomycetaceae</taxon>
        <taxon>Helicocarpus</taxon>
    </lineage>
</organism>
<keyword evidence="11" id="KW-0482">Metalloprotease</keyword>
<dbReference type="EMBL" id="PDNB01000016">
    <property type="protein sequence ID" value="PGH16559.1"/>
    <property type="molecule type" value="Genomic_DNA"/>
</dbReference>
<keyword evidence="3" id="KW-0031">Aminopeptidase</keyword>
<keyword evidence="12" id="KW-0342">GTP-binding</keyword>
<keyword evidence="10" id="KW-0653">Protein transport</keyword>
<dbReference type="GO" id="GO:0042277">
    <property type="term" value="F:peptide binding"/>
    <property type="evidence" value="ECO:0007669"/>
    <property type="project" value="TreeGrafter"/>
</dbReference>
<evidence type="ECO:0000256" key="20">
    <source>
        <dbReference type="SAM" id="MobiDB-lite"/>
    </source>
</evidence>
<accession>A0A2B7Y631</accession>
<dbReference type="STRING" id="1447875.A0A2B7Y631"/>
<dbReference type="SMART" id="SM00177">
    <property type="entry name" value="ARF"/>
    <property type="match status" value="1"/>
</dbReference>
<dbReference type="InterPro" id="IPR005225">
    <property type="entry name" value="Small_GTP-bd"/>
</dbReference>
<dbReference type="Pfam" id="PF17900">
    <property type="entry name" value="Peptidase_M1_N"/>
    <property type="match status" value="1"/>
</dbReference>
<dbReference type="GO" id="GO:0043171">
    <property type="term" value="P:peptide catabolic process"/>
    <property type="evidence" value="ECO:0007669"/>
    <property type="project" value="TreeGrafter"/>
</dbReference>
<evidence type="ECO:0000256" key="9">
    <source>
        <dbReference type="ARBA" id="ARBA00022833"/>
    </source>
</evidence>
<evidence type="ECO:0000256" key="17">
    <source>
        <dbReference type="PIRSR" id="PIRSR634016-1"/>
    </source>
</evidence>
<feature type="region of interest" description="Disordered" evidence="20">
    <location>
        <begin position="1193"/>
        <end position="1213"/>
    </location>
</feature>
<dbReference type="GO" id="GO:0005525">
    <property type="term" value="F:GTP binding"/>
    <property type="evidence" value="ECO:0007669"/>
    <property type="project" value="UniProtKB-KW"/>
</dbReference>
<dbReference type="FunFam" id="3.40.50.300:FF:000069">
    <property type="entry name" value="Ras GTP-binding protein YPT1"/>
    <property type="match status" value="1"/>
</dbReference>
<dbReference type="GO" id="GO:0003924">
    <property type="term" value="F:GTPase activity"/>
    <property type="evidence" value="ECO:0007669"/>
    <property type="project" value="InterPro"/>
</dbReference>
<keyword evidence="7" id="KW-0547">Nucleotide-binding</keyword>
<dbReference type="PROSITE" id="PS51421">
    <property type="entry name" value="RAS"/>
    <property type="match status" value="1"/>
</dbReference>
<feature type="chain" id="PRO_5012925409" description="GTP-binding protein ypt1" evidence="21">
    <location>
        <begin position="28"/>
        <end position="1213"/>
    </location>
</feature>
<evidence type="ECO:0000256" key="5">
    <source>
        <dbReference type="ARBA" id="ARBA00022670"/>
    </source>
</evidence>
<dbReference type="InterPro" id="IPR027268">
    <property type="entry name" value="Peptidase_M4/M1_CTD_sf"/>
</dbReference>
<dbReference type="InterPro" id="IPR024571">
    <property type="entry name" value="ERAP1-like_C_dom"/>
</dbReference>
<evidence type="ECO:0000256" key="1">
    <source>
        <dbReference type="ARBA" id="ARBA00006270"/>
    </source>
</evidence>
<comment type="similarity">
    <text evidence="1">Belongs to the small GTPase superfamily. Rab family.</text>
</comment>
<dbReference type="SUPFAM" id="SSF55486">
    <property type="entry name" value="Metalloproteases ('zincins'), catalytic domain"/>
    <property type="match status" value="1"/>
</dbReference>
<sequence length="1213" mass="134798">MLALGARGGPSCLLLSFDAAIAGAAAAAQRHGGGGGGGLQGLGLPLTLSPLSTTTTTTTTTIRAFSSHSPTSSSSYSSYSSSSSRSLSPSSSLFNRFLPSSSLLPSTTAIPTIPRRHCSAEFRAMNPKDRDTLPDAVKPTHYDLSLFNLKLGSSWAYNGKVKINTQVFKPTSEFVLNAKEITVDSAEISSSSGSPLKTTDISYDKTSERVTLKFPENVQPGPCLLTIDFTGTMNNHMAGFYRSKYKPIGTPSAGTPKDEEHYYMLSTQFEACDARQAFPCFDEPNLKATFDFEIEIPKDLVALSNMPVKNTREGSSSNLQFVKFNRTPIMSTYLLAWAVGDFEYVEAHTKRKYNGASIPVRVYTTRGLKEQARFALDYAHRTIDYFSEIFQIDYPLPKSDLLAVHEFAMGAMENWGLVTYRTTAVLFEEGKSDAKYKNRVAYVVAHELAHQWFGNLVTMDWWNELWLNEGFATWVGWLAIDHFHPERDIWSQFVAEGVQSAFQLDSLRASHPIEVPVKNALEVDQIFDHISYLKGSSVIRMLSSHLGRETFLRGVADYLKAHAYGNATTNDLWSALSKASNQDVTKFMDPWIRKIGFPLVTVKEEPTQINVSQKRFLASGDVKPEEDETVWWIPLGVKSGATTQEHQGLTTKSDTIQGIDNSFYKINKDQSGFYRTNYPAERLAKLGKSQDRLSTEDKIGLIGDATALAVSGEGSTSSLLALIEGFQNEQNYLVWSQIATSLTNLRSVFSTDEAAADGLKNYVRKLVTPAVEKIGWEFKPEDDYLTGQLRHLLISMAGNSGHEGTLAESKKRFNLWASGQDKSAIHPSLRSAVFGMNVAEGGQKEYDQVMEEYLRTDSIDGKEIALLSLGRTRDPEIVKKYGEFILSPKVAIQDLHTGAAAMAANSKARAIFWEFVKANWTTIDQKLTTNKVVFERFIRMGLAKFADHETERDIANFFKDKDQSGYDRALVIVADTVKTNANYKERDEKRLLVCGIMIKIRCSWKGIPVTRRVCYEYDYLFKLLLIGDSGVGKSCLLLRFADDTYTESYISTIGVDFKIRTIELDGKTVKLQIWDTAGQERFRTITSSYYRGAHGICVVYDVTDMDSFNNVKQWLQEIDRYATEGVNKLLVGNKSDMEDKKAVEYTVAKEFADSLGIPFLETSAKSASNVEQAFLTMARQIKERMGTATVNNKPTVQVGQGQGVQSGSAGGCC</sequence>
<keyword evidence="13" id="KW-0449">Lipoprotein</keyword>
<dbReference type="OrthoDB" id="10031169at2759"/>
<dbReference type="Gene3D" id="2.60.40.1910">
    <property type="match status" value="1"/>
</dbReference>
<evidence type="ECO:0000256" key="18">
    <source>
        <dbReference type="PIRSR" id="PIRSR634016-3"/>
    </source>
</evidence>
<dbReference type="NCBIfam" id="TIGR00231">
    <property type="entry name" value="small_GTP"/>
    <property type="match status" value="1"/>
</dbReference>
<keyword evidence="4" id="KW-0813">Transport</keyword>
<dbReference type="FunFam" id="1.25.50.20:FF:000002">
    <property type="entry name" value="Aminopeptidase"/>
    <property type="match status" value="1"/>
</dbReference>
<dbReference type="SMART" id="SM00173">
    <property type="entry name" value="RAS"/>
    <property type="match status" value="1"/>
</dbReference>
<keyword evidence="8" id="KW-0378">Hydrolase</keyword>
<dbReference type="SMART" id="SM00175">
    <property type="entry name" value="RAB"/>
    <property type="match status" value="1"/>
</dbReference>
<dbReference type="GO" id="GO:0006508">
    <property type="term" value="P:proteolysis"/>
    <property type="evidence" value="ECO:0007669"/>
    <property type="project" value="UniProtKB-KW"/>
</dbReference>
<feature type="binding site" evidence="18">
    <location>
        <position position="450"/>
    </location>
    <ligand>
        <name>Zn(2+)</name>
        <dbReference type="ChEBI" id="CHEBI:29105"/>
        <note>catalytic</note>
    </ligand>
</feature>
<evidence type="ECO:0000313" key="26">
    <source>
        <dbReference type="Proteomes" id="UP000223968"/>
    </source>
</evidence>
<feature type="binding site" evidence="18">
    <location>
        <position position="469"/>
    </location>
    <ligand>
        <name>Zn(2+)</name>
        <dbReference type="ChEBI" id="CHEBI:29105"/>
        <note>catalytic</note>
    </ligand>
</feature>
<comment type="subcellular location">
    <subcellularLocation>
        <location evidence="15">Preautophagosomal structure membrane</location>
        <topology evidence="15">Lipid-anchor</topology>
        <orientation evidence="15">Cytoplasmic side</orientation>
    </subcellularLocation>
</comment>
<dbReference type="PANTHER" id="PTHR11533">
    <property type="entry name" value="PROTEASE M1 ZINC METALLOPROTEASE"/>
    <property type="match status" value="1"/>
</dbReference>
<evidence type="ECO:0000256" key="3">
    <source>
        <dbReference type="ARBA" id="ARBA00022438"/>
    </source>
</evidence>
<keyword evidence="6 18" id="KW-0479">Metal-binding</keyword>
<dbReference type="Pfam" id="PF01433">
    <property type="entry name" value="Peptidase_M1"/>
    <property type="match status" value="1"/>
</dbReference>
<keyword evidence="9 18" id="KW-0862">Zinc</keyword>
<dbReference type="GO" id="GO:0015031">
    <property type="term" value="P:protein transport"/>
    <property type="evidence" value="ECO:0007669"/>
    <property type="project" value="UniProtKB-KW"/>
</dbReference>
<protein>
    <recommendedName>
        <fullName evidence="16">GTP-binding protein ypt1</fullName>
    </recommendedName>
</protein>
<dbReference type="AlphaFoldDB" id="A0A2B7Y631"/>
<dbReference type="FunFam" id="1.10.390.10:FF:000001">
    <property type="entry name" value="Aminopeptidase"/>
    <property type="match status" value="1"/>
</dbReference>
<dbReference type="Proteomes" id="UP000223968">
    <property type="component" value="Unassembled WGS sequence"/>
</dbReference>
<evidence type="ECO:0000256" key="2">
    <source>
        <dbReference type="ARBA" id="ARBA00010136"/>
    </source>
</evidence>
<evidence type="ECO:0000256" key="16">
    <source>
        <dbReference type="ARBA" id="ARBA00074496"/>
    </source>
</evidence>
<comment type="caution">
    <text evidence="25">The sequence shown here is derived from an EMBL/GenBank/DDBJ whole genome shotgun (WGS) entry which is preliminary data.</text>
</comment>
<evidence type="ECO:0000256" key="10">
    <source>
        <dbReference type="ARBA" id="ARBA00022927"/>
    </source>
</evidence>
<dbReference type="PROSITE" id="PS51419">
    <property type="entry name" value="RAB"/>
    <property type="match status" value="1"/>
</dbReference>
<feature type="site" description="Transition state stabilizer" evidence="19">
    <location>
        <position position="532"/>
    </location>
</feature>
<gene>
    <name evidence="25" type="ORF">AJ79_01665</name>
</gene>
<evidence type="ECO:0000256" key="13">
    <source>
        <dbReference type="ARBA" id="ARBA00023288"/>
    </source>
</evidence>
<proteinExistence type="inferred from homology"/>